<evidence type="ECO:0000313" key="2">
    <source>
        <dbReference type="EMBL" id="GAA5525630.1"/>
    </source>
</evidence>
<feature type="domain" description="CinA C-terminal" evidence="1">
    <location>
        <begin position="16"/>
        <end position="168"/>
    </location>
</feature>
<accession>A0ABP9WRB7</accession>
<dbReference type="SUPFAM" id="SSF142433">
    <property type="entry name" value="CinA-like"/>
    <property type="match status" value="1"/>
</dbReference>
<comment type="caution">
    <text evidence="2">The sequence shown here is derived from an EMBL/GenBank/DDBJ whole genome shotgun (WGS) entry which is preliminary data.</text>
</comment>
<gene>
    <name evidence="2" type="primary">pncC</name>
    <name evidence="2" type="ORF">Maes01_02202</name>
</gene>
<name>A0ABP9WRB7_9GAMM</name>
<keyword evidence="3" id="KW-1185">Reference proteome</keyword>
<dbReference type="NCBIfam" id="TIGR00199">
    <property type="entry name" value="PncC_domain"/>
    <property type="match status" value="1"/>
</dbReference>
<protein>
    <submittedName>
        <fullName evidence="2">Nicotinamide-nucleotide amidohydrolase PncC</fullName>
    </submittedName>
</protein>
<dbReference type="Gene3D" id="3.90.950.20">
    <property type="entry name" value="CinA-like"/>
    <property type="match status" value="1"/>
</dbReference>
<evidence type="ECO:0000259" key="1">
    <source>
        <dbReference type="Pfam" id="PF02464"/>
    </source>
</evidence>
<evidence type="ECO:0000313" key="3">
    <source>
        <dbReference type="Proteomes" id="UP001408594"/>
    </source>
</evidence>
<organism evidence="2 3">
    <name type="scientific">Microbulbifer aestuariivivens</name>
    <dbReference type="NCBI Taxonomy" id="1908308"/>
    <lineage>
        <taxon>Bacteria</taxon>
        <taxon>Pseudomonadati</taxon>
        <taxon>Pseudomonadota</taxon>
        <taxon>Gammaproteobacteria</taxon>
        <taxon>Cellvibrionales</taxon>
        <taxon>Microbulbiferaceae</taxon>
        <taxon>Microbulbifer</taxon>
    </lineage>
</organism>
<dbReference type="InterPro" id="IPR036653">
    <property type="entry name" value="CinA-like_C"/>
</dbReference>
<reference evidence="2 3" key="1">
    <citation type="submission" date="2024-02" db="EMBL/GenBank/DDBJ databases">
        <title>Microbulbifer aestuariivivens NBRC 112533.</title>
        <authorList>
            <person name="Ichikawa N."/>
            <person name="Katano-Makiyama Y."/>
            <person name="Hidaka K."/>
        </authorList>
    </citation>
    <scope>NUCLEOTIDE SEQUENCE [LARGE SCALE GENOMIC DNA]</scope>
    <source>
        <strain evidence="2 3">NBRC 112533</strain>
    </source>
</reference>
<proteinExistence type="predicted"/>
<dbReference type="Pfam" id="PF02464">
    <property type="entry name" value="CinA"/>
    <property type="match status" value="1"/>
</dbReference>
<dbReference type="RefSeq" id="WP_345551478.1">
    <property type="nucleotide sequence ID" value="NZ_BAABRT010000018.1"/>
</dbReference>
<dbReference type="Proteomes" id="UP001408594">
    <property type="component" value="Unassembled WGS sequence"/>
</dbReference>
<sequence length="175" mass="18332">MSTEPALTEQIAERALALGEELEARHWKATTAESCTGGAIAAAITAVAGASNWFDGAVVSYANRIKRNLLSVSEEDLQALGAVSEQVVRQMASGVLGVMDANVAVAVSGIAGPDGGTEEKPVGTVWIALAHSEGQEPVDIDARCFHFDGDRAQVQGHTVLKALDMMLALVREHPL</sequence>
<dbReference type="EMBL" id="BAABRT010000018">
    <property type="protein sequence ID" value="GAA5525630.1"/>
    <property type="molecule type" value="Genomic_DNA"/>
</dbReference>
<dbReference type="InterPro" id="IPR008136">
    <property type="entry name" value="CinA_C"/>
</dbReference>